<accession>A0A9N9ANB2</accession>
<dbReference type="SUPFAM" id="SSF52047">
    <property type="entry name" value="RNI-like"/>
    <property type="match status" value="1"/>
</dbReference>
<dbReference type="AlphaFoldDB" id="A0A9N9ANB2"/>
<evidence type="ECO:0000313" key="1">
    <source>
        <dbReference type="EMBL" id="CAG8539001.1"/>
    </source>
</evidence>
<dbReference type="EMBL" id="CAJVPL010000901">
    <property type="protein sequence ID" value="CAG8539001.1"/>
    <property type="molecule type" value="Genomic_DNA"/>
</dbReference>
<evidence type="ECO:0000313" key="2">
    <source>
        <dbReference type="Proteomes" id="UP000789831"/>
    </source>
</evidence>
<dbReference type="Gene3D" id="3.80.10.10">
    <property type="entry name" value="Ribonuclease Inhibitor"/>
    <property type="match status" value="1"/>
</dbReference>
<name>A0A9N9ANB2_9GLOM</name>
<organism evidence="1 2">
    <name type="scientific">Ambispora gerdemannii</name>
    <dbReference type="NCBI Taxonomy" id="144530"/>
    <lineage>
        <taxon>Eukaryota</taxon>
        <taxon>Fungi</taxon>
        <taxon>Fungi incertae sedis</taxon>
        <taxon>Mucoromycota</taxon>
        <taxon>Glomeromycotina</taxon>
        <taxon>Glomeromycetes</taxon>
        <taxon>Archaeosporales</taxon>
        <taxon>Ambisporaceae</taxon>
        <taxon>Ambispora</taxon>
    </lineage>
</organism>
<dbReference type="OrthoDB" id="2328177at2759"/>
<gene>
    <name evidence="1" type="ORF">AGERDE_LOCUS6089</name>
</gene>
<comment type="caution">
    <text evidence="1">The sequence shown here is derived from an EMBL/GenBank/DDBJ whole genome shotgun (WGS) entry which is preliminary data.</text>
</comment>
<reference evidence="1" key="1">
    <citation type="submission" date="2021-06" db="EMBL/GenBank/DDBJ databases">
        <authorList>
            <person name="Kallberg Y."/>
            <person name="Tangrot J."/>
            <person name="Rosling A."/>
        </authorList>
    </citation>
    <scope>NUCLEOTIDE SEQUENCE</scope>
    <source>
        <strain evidence="1">MT106</strain>
    </source>
</reference>
<dbReference type="InterPro" id="IPR032675">
    <property type="entry name" value="LRR_dom_sf"/>
</dbReference>
<protein>
    <submittedName>
        <fullName evidence="1">2301_t:CDS:1</fullName>
    </submittedName>
</protein>
<sequence>MANKLSAETLSTIFEYLTKEQLFPIAFVNKLWCNSVVRVLWRSPFQFYNELIDDEYEENEKDEEKIKKGSAVIRTLMTFLGEDDKKLLVEQGLELPPKPEKPTDSALAFNYPSFIIVFEYTNILLSIEDWLDTSTKLQHQSDQYKILHEEIFKTLSKLIFAESPGIDELTCTTSYKLDLFTIPNAVNCLSKITKFSGDFINISKEFFIAASQHCVGIKHLSLHQCTDDEVLTDFIVNQQKLETLEIKGIDEPLPEVIEVIKRKSSTLKKLVIEEVISLSPTLLVGLENLEEFRLKHFYDPTSEDIQEFSETMEGIAETRFNNLTSLHLLIDEADPEILARILENTDMKLKSFTLSYLKFEGELDANDLWEAIAGFCPVLEKLHLETFQLSEVLNGLPTIFGGCILLRALTISEHKEGEGEYGPFDISDEFAILGPLVPPALQILDLSQADAICTPQALEEFLEGCVERLNKPLLLKLDSQYLEPTHSDVLHLFGEEGFNESGNENSRERIFTIFPRPNSDAADNEQ</sequence>
<proteinExistence type="predicted"/>
<dbReference type="Proteomes" id="UP000789831">
    <property type="component" value="Unassembled WGS sequence"/>
</dbReference>
<keyword evidence="2" id="KW-1185">Reference proteome</keyword>